<sequence length="477" mass="53963">MKQDPWKYHLLLKKREHGKVIGEEHSFSTLEQATHKLLTYAIEEADHDHLAQSKHHRHIAKIYNGQLDKVLLTLGVVPTVIEAVPVSKSGLYLSNPNGTILDFEQLLRPDESKFSRIKGYNSAKSNLWLAQYQKEDGIAVTIDRGVLDVYDNLSAAIANRGQFRFTIANTDLHAGQRSHGSTNYYFDNGMAALQGLLQAPHFDWGLKTFITEMERTPLHFGLYGPANKLLAETRLVFPNDPTAHLWPKPGLFLKFEDGLLSFMHHHCPGIELPSDISAEQNSLQIASMSRNGERLMSAGIFDDIKYQINRAMTEASPPPLVGYFIELVHAPTNLAADQVQERHLQRSYQPINTFVEGLEKLRAMPAQLFDQHHASKIRDDHYLLHALFLDDGREVARMFKNPTNSGTLSEGLCLAVNPDELTIQRIHFLSPMLSAMQQTKDFHFLFTRLPKDHSPHVRKHGDAPRPLWPGPDGHRGL</sequence>
<dbReference type="Proteomes" id="UP000244450">
    <property type="component" value="Unassembled WGS sequence"/>
</dbReference>
<evidence type="ECO:0000313" key="3">
    <source>
        <dbReference type="Proteomes" id="UP000244450"/>
    </source>
</evidence>
<accession>A0A2T7BLM3</accession>
<protein>
    <submittedName>
        <fullName evidence="2">Uncharacterized protein</fullName>
    </submittedName>
</protein>
<feature type="compositionally biased region" description="Basic and acidic residues" evidence="1">
    <location>
        <begin position="453"/>
        <end position="463"/>
    </location>
</feature>
<dbReference type="EMBL" id="QCYK01000001">
    <property type="protein sequence ID" value="PUZ28578.1"/>
    <property type="molecule type" value="Genomic_DNA"/>
</dbReference>
<comment type="caution">
    <text evidence="2">The sequence shown here is derived from an EMBL/GenBank/DDBJ whole genome shotgun (WGS) entry which is preliminary data.</text>
</comment>
<feature type="region of interest" description="Disordered" evidence="1">
    <location>
        <begin position="453"/>
        <end position="477"/>
    </location>
</feature>
<dbReference type="RefSeq" id="WP_108685217.1">
    <property type="nucleotide sequence ID" value="NZ_QCYK01000001.1"/>
</dbReference>
<reference evidence="2 3" key="1">
    <citation type="submission" date="2018-04" db="EMBL/GenBank/DDBJ databases">
        <title>Chitinophaga fuyangensis sp. nov., isolated from soil in a chemical factory.</title>
        <authorList>
            <person name="Chen K."/>
        </authorList>
    </citation>
    <scope>NUCLEOTIDE SEQUENCE [LARGE SCALE GENOMIC DNA]</scope>
    <source>
        <strain evidence="2 3">LY-1</strain>
    </source>
</reference>
<organism evidence="2 3">
    <name type="scientific">Chitinophaga parva</name>
    <dbReference type="NCBI Taxonomy" id="2169414"/>
    <lineage>
        <taxon>Bacteria</taxon>
        <taxon>Pseudomonadati</taxon>
        <taxon>Bacteroidota</taxon>
        <taxon>Chitinophagia</taxon>
        <taxon>Chitinophagales</taxon>
        <taxon>Chitinophagaceae</taxon>
        <taxon>Chitinophaga</taxon>
    </lineage>
</organism>
<keyword evidence="3" id="KW-1185">Reference proteome</keyword>
<gene>
    <name evidence="2" type="ORF">DCC81_03600</name>
</gene>
<evidence type="ECO:0000313" key="2">
    <source>
        <dbReference type="EMBL" id="PUZ28578.1"/>
    </source>
</evidence>
<name>A0A2T7BLM3_9BACT</name>
<proteinExistence type="predicted"/>
<dbReference type="AlphaFoldDB" id="A0A2T7BLM3"/>
<evidence type="ECO:0000256" key="1">
    <source>
        <dbReference type="SAM" id="MobiDB-lite"/>
    </source>
</evidence>